<dbReference type="SUPFAM" id="SSF56349">
    <property type="entry name" value="DNA breaking-rejoining enzymes"/>
    <property type="match status" value="1"/>
</dbReference>
<feature type="domain" description="Tyr recombinase" evidence="2">
    <location>
        <begin position="340"/>
        <end position="552"/>
    </location>
</feature>
<gene>
    <name evidence="3" type="ORF">LZ536_06015</name>
</gene>
<evidence type="ECO:0000313" key="3">
    <source>
        <dbReference type="EMBL" id="MCL6683458.1"/>
    </source>
</evidence>
<dbReference type="InterPro" id="IPR002104">
    <property type="entry name" value="Integrase_catalytic"/>
</dbReference>
<evidence type="ECO:0000256" key="1">
    <source>
        <dbReference type="ARBA" id="ARBA00023172"/>
    </source>
</evidence>
<keyword evidence="1" id="KW-0233">DNA recombination</keyword>
<dbReference type="InterPro" id="IPR013762">
    <property type="entry name" value="Integrase-like_cat_sf"/>
</dbReference>
<sequence>MPITGKFVRRLKSGRLEFRRAYPSDVRHYIRRREHIVTLEARCLSEAGAIERYRSALTGYERLLLQARKVTSRSFDTLDESRSAWLVESHEAACLKADDAARVAGTADPDCHDAADDGLRETLYRNNIPLIREMFESDAIALAAKQGWVFDTSTDAFSALCLDLLRATIRANSARMERDRGNPILTPIVPEPPPTKREVATRAEANSFAALVREEMTRPTFSGGPSTKQSWNTALRYFTEAHGDLAPEQITRRHVSDLADLLALSPLKRAVPQSRRGWTLRRLVEAYDGDQVDRLSHKTRATIIGALQAAWSKCQRSGRIADALGNPFTRPMLGKAPATRKNHGLTRDEAKAVFGLPIFVAGERPARGRGDASYWLPLLLLTTGARPEELAQTLVADVAHDNESGSWTLAITMLGEHPHKGPRKLKSPSAERIIPLPSVLTDLGFDRYVAWLKSRGEIALFPALRPKGERRELFASFGEWWSNYLGESGVGLKGKRPAREFRPTWATIARESGVSREAQDYLMGHAPKANDMNARYGSREPLSREMLKLSFVGWGLEKVRHWEPPL</sequence>
<name>A0ABT0RLL7_9SPHN</name>
<evidence type="ECO:0000313" key="4">
    <source>
        <dbReference type="Proteomes" id="UP001165363"/>
    </source>
</evidence>
<protein>
    <recommendedName>
        <fullName evidence="2">Tyr recombinase domain-containing protein</fullName>
    </recommendedName>
</protein>
<dbReference type="PROSITE" id="PS51898">
    <property type="entry name" value="TYR_RECOMBINASE"/>
    <property type="match status" value="1"/>
</dbReference>
<dbReference type="InterPro" id="IPR011010">
    <property type="entry name" value="DNA_brk_join_enz"/>
</dbReference>
<dbReference type="Proteomes" id="UP001165363">
    <property type="component" value="Unassembled WGS sequence"/>
</dbReference>
<proteinExistence type="predicted"/>
<dbReference type="EMBL" id="JAMGBD010000001">
    <property type="protein sequence ID" value="MCL6683458.1"/>
    <property type="molecule type" value="Genomic_DNA"/>
</dbReference>
<comment type="caution">
    <text evidence="3">The sequence shown here is derived from an EMBL/GenBank/DDBJ whole genome shotgun (WGS) entry which is preliminary data.</text>
</comment>
<accession>A0ABT0RLL7</accession>
<dbReference type="RefSeq" id="WP_249847382.1">
    <property type="nucleotide sequence ID" value="NZ_JAMGBD010000001.1"/>
</dbReference>
<organism evidence="3 4">
    <name type="scientific">Sphingomonas alba</name>
    <dbReference type="NCBI Taxonomy" id="2908208"/>
    <lineage>
        <taxon>Bacteria</taxon>
        <taxon>Pseudomonadati</taxon>
        <taxon>Pseudomonadota</taxon>
        <taxon>Alphaproteobacteria</taxon>
        <taxon>Sphingomonadales</taxon>
        <taxon>Sphingomonadaceae</taxon>
        <taxon>Sphingomonas</taxon>
    </lineage>
</organism>
<reference evidence="3" key="1">
    <citation type="submission" date="2022-05" db="EMBL/GenBank/DDBJ databases">
        <authorList>
            <person name="Jo J.-H."/>
            <person name="Im W.-T."/>
        </authorList>
    </citation>
    <scope>NUCLEOTIDE SEQUENCE</scope>
    <source>
        <strain evidence="3">SE158</strain>
    </source>
</reference>
<dbReference type="Gene3D" id="1.10.443.10">
    <property type="entry name" value="Intergrase catalytic core"/>
    <property type="match status" value="1"/>
</dbReference>
<keyword evidence="4" id="KW-1185">Reference proteome</keyword>
<evidence type="ECO:0000259" key="2">
    <source>
        <dbReference type="PROSITE" id="PS51898"/>
    </source>
</evidence>